<keyword evidence="3" id="KW-1185">Reference proteome</keyword>
<protein>
    <submittedName>
        <fullName evidence="2">Uncharacterized protein</fullName>
    </submittedName>
</protein>
<evidence type="ECO:0000313" key="2">
    <source>
        <dbReference type="EMBL" id="CAC5358859.1"/>
    </source>
</evidence>
<name>A0A6J7ZZH9_MYTCO</name>
<evidence type="ECO:0000256" key="1">
    <source>
        <dbReference type="SAM" id="MobiDB-lite"/>
    </source>
</evidence>
<dbReference type="EMBL" id="CACVKT020000403">
    <property type="protein sequence ID" value="CAC5358859.1"/>
    <property type="molecule type" value="Genomic_DNA"/>
</dbReference>
<dbReference type="OrthoDB" id="6155746at2759"/>
<feature type="region of interest" description="Disordered" evidence="1">
    <location>
        <begin position="140"/>
        <end position="174"/>
    </location>
</feature>
<sequence length="220" mass="24917">MFIVDLGIKQAAQQQLVVTVREEMNDNNRKTMTACDQCHTWYTGVHLCLNDPDAVPGVTAADGTIAQPSEDKSSGNIELVNSFVGHHPWGNGRWKTLLRAYKAIKDNNKKSGAGKKSYEYEEQMDEIFGKDPAVTRIVTASSTSSGNKRKIDDSADQSLQKSETKRPKCSPTSEMVSLLKQYTENQENRYNADLYRREQQFRERMANMKDLVNVLKTFKE</sequence>
<evidence type="ECO:0000313" key="3">
    <source>
        <dbReference type="Proteomes" id="UP000507470"/>
    </source>
</evidence>
<dbReference type="Proteomes" id="UP000507470">
    <property type="component" value="Unassembled WGS sequence"/>
</dbReference>
<reference evidence="2 3" key="1">
    <citation type="submission" date="2020-06" db="EMBL/GenBank/DDBJ databases">
        <authorList>
            <person name="Li R."/>
            <person name="Bekaert M."/>
        </authorList>
    </citation>
    <scope>NUCLEOTIDE SEQUENCE [LARGE SCALE GENOMIC DNA]</scope>
    <source>
        <strain evidence="3">wild</strain>
    </source>
</reference>
<organism evidence="2 3">
    <name type="scientific">Mytilus coruscus</name>
    <name type="common">Sea mussel</name>
    <dbReference type="NCBI Taxonomy" id="42192"/>
    <lineage>
        <taxon>Eukaryota</taxon>
        <taxon>Metazoa</taxon>
        <taxon>Spiralia</taxon>
        <taxon>Lophotrochozoa</taxon>
        <taxon>Mollusca</taxon>
        <taxon>Bivalvia</taxon>
        <taxon>Autobranchia</taxon>
        <taxon>Pteriomorphia</taxon>
        <taxon>Mytilida</taxon>
        <taxon>Mytiloidea</taxon>
        <taxon>Mytilidae</taxon>
        <taxon>Mytilinae</taxon>
        <taxon>Mytilus</taxon>
    </lineage>
</organism>
<dbReference type="AlphaFoldDB" id="A0A6J7ZZH9"/>
<gene>
    <name evidence="2" type="ORF">MCOR_1933</name>
</gene>
<accession>A0A6J7ZZH9</accession>
<proteinExistence type="predicted"/>